<dbReference type="Proteomes" id="UP000325672">
    <property type="component" value="Unassembled WGS sequence"/>
</dbReference>
<name>A0A5N6T0Y6_ASPPS</name>
<protein>
    <submittedName>
        <fullName evidence="1">Uncharacterized protein</fullName>
    </submittedName>
</protein>
<dbReference type="GeneID" id="43638226"/>
<proteinExistence type="predicted"/>
<dbReference type="AlphaFoldDB" id="A0A5N6T0Y6"/>
<dbReference type="OrthoDB" id="76567at2759"/>
<accession>A0A5N6T0Y6</accession>
<dbReference type="RefSeq" id="XP_031915924.1">
    <property type="nucleotide sequence ID" value="XM_032054016.1"/>
</dbReference>
<evidence type="ECO:0000313" key="2">
    <source>
        <dbReference type="Proteomes" id="UP000325672"/>
    </source>
</evidence>
<organism evidence="1 2">
    <name type="scientific">Aspergillus pseudotamarii</name>
    <dbReference type="NCBI Taxonomy" id="132259"/>
    <lineage>
        <taxon>Eukaryota</taxon>
        <taxon>Fungi</taxon>
        <taxon>Dikarya</taxon>
        <taxon>Ascomycota</taxon>
        <taxon>Pezizomycotina</taxon>
        <taxon>Eurotiomycetes</taxon>
        <taxon>Eurotiomycetidae</taxon>
        <taxon>Eurotiales</taxon>
        <taxon>Aspergillaceae</taxon>
        <taxon>Aspergillus</taxon>
        <taxon>Aspergillus subgen. Circumdati</taxon>
    </lineage>
</organism>
<reference evidence="1 2" key="1">
    <citation type="submission" date="2019-04" db="EMBL/GenBank/DDBJ databases">
        <title>Friends and foes A comparative genomics study of 23 Aspergillus species from section Flavi.</title>
        <authorList>
            <consortium name="DOE Joint Genome Institute"/>
            <person name="Kjaerbolling I."/>
            <person name="Vesth T."/>
            <person name="Frisvad J.C."/>
            <person name="Nybo J.L."/>
            <person name="Theobald S."/>
            <person name="Kildgaard S."/>
            <person name="Isbrandt T."/>
            <person name="Kuo A."/>
            <person name="Sato A."/>
            <person name="Lyhne E.K."/>
            <person name="Kogle M.E."/>
            <person name="Wiebenga A."/>
            <person name="Kun R.S."/>
            <person name="Lubbers R.J."/>
            <person name="Makela M.R."/>
            <person name="Barry K."/>
            <person name="Chovatia M."/>
            <person name="Clum A."/>
            <person name="Daum C."/>
            <person name="Haridas S."/>
            <person name="He G."/>
            <person name="LaButti K."/>
            <person name="Lipzen A."/>
            <person name="Mondo S."/>
            <person name="Riley R."/>
            <person name="Salamov A."/>
            <person name="Simmons B.A."/>
            <person name="Magnuson J.K."/>
            <person name="Henrissat B."/>
            <person name="Mortensen U.H."/>
            <person name="Larsen T.O."/>
            <person name="Devries R.P."/>
            <person name="Grigoriev I.V."/>
            <person name="Machida M."/>
            <person name="Baker S.E."/>
            <person name="Andersen M.R."/>
        </authorList>
    </citation>
    <scope>NUCLEOTIDE SEQUENCE [LARGE SCALE GENOMIC DNA]</scope>
    <source>
        <strain evidence="1 2">CBS 117625</strain>
    </source>
</reference>
<evidence type="ECO:0000313" key="1">
    <source>
        <dbReference type="EMBL" id="KAE8139861.1"/>
    </source>
</evidence>
<dbReference type="EMBL" id="ML743564">
    <property type="protein sequence ID" value="KAE8139861.1"/>
    <property type="molecule type" value="Genomic_DNA"/>
</dbReference>
<gene>
    <name evidence="1" type="ORF">BDV38DRAFT_241348</name>
</gene>
<keyword evidence="2" id="KW-1185">Reference proteome</keyword>
<sequence>MAVRHPSSFFNLECSLNSLELASPSPTRTLRSNGSNEVPTRSAQAIFNEIVHKIPTIKEFTELVYESIPPEQGSLICRSLSESSVFESRHARANFNSFTGTLWIRVMPTELHGVHHRWFFHASSCWTRQGLTNEAEEYLMDFGVGTTFDGFTGQYLHSSKEPDLFLRPATYSPPSIVIESGWSESWPRLHADKDLWFYGSATTNVVILLKWSKCVRNKCKGKVEVWTRNPAGGLTMQEKPIFPQPVPAPAPGTDVIQFTKLDYFGQQMVAGQNPNMALPLDLSVLRDFARQRMLFMGLTPA</sequence>